<dbReference type="SUPFAM" id="SSF56801">
    <property type="entry name" value="Acetyl-CoA synthetase-like"/>
    <property type="match status" value="1"/>
</dbReference>
<evidence type="ECO:0000313" key="2">
    <source>
        <dbReference type="EMBL" id="OAS85282.1"/>
    </source>
</evidence>
<reference evidence="3" key="1">
    <citation type="submission" date="2016-04" db="EMBL/GenBank/DDBJ databases">
        <authorList>
            <person name="Lyu Z."/>
            <person name="Lyu W."/>
        </authorList>
    </citation>
    <scope>NUCLEOTIDE SEQUENCE [LARGE SCALE GENOMIC DNA]</scope>
    <source>
        <strain evidence="3">C44</strain>
    </source>
</reference>
<accession>A0A179SYA3</accession>
<name>A0A179SYA3_9BACI</name>
<dbReference type="InterPro" id="IPR000873">
    <property type="entry name" value="AMP-dep_synth/lig_dom"/>
</dbReference>
<comment type="caution">
    <text evidence="2">The sequence shown here is derived from an EMBL/GenBank/DDBJ whole genome shotgun (WGS) entry which is preliminary data.</text>
</comment>
<dbReference type="AlphaFoldDB" id="A0A179SYA3"/>
<dbReference type="PANTHER" id="PTHR43845:SF1">
    <property type="entry name" value="BLR5969 PROTEIN"/>
    <property type="match status" value="1"/>
</dbReference>
<dbReference type="Proteomes" id="UP000078534">
    <property type="component" value="Unassembled WGS sequence"/>
</dbReference>
<dbReference type="RefSeq" id="WP_066334064.1">
    <property type="nucleotide sequence ID" value="NZ_LWSG01000022.1"/>
</dbReference>
<dbReference type="Gene3D" id="3.40.50.12780">
    <property type="entry name" value="N-terminal domain of ligase-like"/>
    <property type="match status" value="1"/>
</dbReference>
<evidence type="ECO:0000259" key="1">
    <source>
        <dbReference type="Pfam" id="PF00501"/>
    </source>
</evidence>
<gene>
    <name evidence="2" type="ORF">A6K24_24540</name>
</gene>
<feature type="domain" description="AMP-dependent synthetase/ligase" evidence="1">
    <location>
        <begin position="71"/>
        <end position="266"/>
    </location>
</feature>
<protein>
    <recommendedName>
        <fullName evidence="1">AMP-dependent synthetase/ligase domain-containing protein</fullName>
    </recommendedName>
</protein>
<dbReference type="Pfam" id="PF00501">
    <property type="entry name" value="AMP-binding"/>
    <property type="match status" value="1"/>
</dbReference>
<dbReference type="EMBL" id="LWSG01000022">
    <property type="protein sequence ID" value="OAS85282.1"/>
    <property type="molecule type" value="Genomic_DNA"/>
</dbReference>
<dbReference type="OrthoDB" id="580775at2"/>
<evidence type="ECO:0000313" key="3">
    <source>
        <dbReference type="Proteomes" id="UP000078534"/>
    </source>
</evidence>
<sequence length="417" mass="47271">MDTHKKMAALNEVLAYAKTSNYYSNRIPQLPIKSLADLAHIPFTTKNDLRSQSPYGLLPSQAESLSQYHESSGTTGQPVSVWYSDKDLDEITSRIATCGVNFNQEDIVLIRFPYALSTISHFMHRTVQKQRGCVVPADSRTTVTPMPKVINLLRNLNVTVLACISLQAIMLAEVAEMQGLNPKTDFPFLRAICTAGEPLTPYRRSLIEGIWGVPVFDNYGMTEIGTAMIDCPSQQMHLFDDCFHIEVLQDDFQTEVNDGECGNLVVTTLRKRATPMIRYATGDIVQVKHSKCLCGASCSFVIRGRKDDMITINSVQFDLYEVEKIISKLPARRFWSVGNWKNHLYLFVEQESEHDMVPKEYIDSLKTAYGIDLSIFLLEKGTLYDRKDPLSFGMEAKPRYYLTEKETQSLLTQIKIF</sequence>
<proteinExistence type="predicted"/>
<organism evidence="2 3">
    <name type="scientific">Metabacillus litoralis</name>
    <dbReference type="NCBI Taxonomy" id="152268"/>
    <lineage>
        <taxon>Bacteria</taxon>
        <taxon>Bacillati</taxon>
        <taxon>Bacillota</taxon>
        <taxon>Bacilli</taxon>
        <taxon>Bacillales</taxon>
        <taxon>Bacillaceae</taxon>
        <taxon>Metabacillus</taxon>
    </lineage>
</organism>
<dbReference type="STRING" id="152268.A6K24_24540"/>
<keyword evidence="3" id="KW-1185">Reference proteome</keyword>
<dbReference type="InterPro" id="IPR042099">
    <property type="entry name" value="ANL_N_sf"/>
</dbReference>
<dbReference type="PANTHER" id="PTHR43845">
    <property type="entry name" value="BLR5969 PROTEIN"/>
    <property type="match status" value="1"/>
</dbReference>